<dbReference type="AlphaFoldDB" id="A0A1A3CR60"/>
<reference evidence="1 2" key="1">
    <citation type="submission" date="2016-06" db="EMBL/GenBank/DDBJ databases">
        <authorList>
            <person name="Kjaerup R.B."/>
            <person name="Dalgaard T.S."/>
            <person name="Juul-Madsen H.R."/>
        </authorList>
    </citation>
    <scope>NUCLEOTIDE SEQUENCE [LARGE SCALE GENOMIC DNA]</scope>
    <source>
        <strain evidence="1 2">1081914.2</strain>
    </source>
</reference>
<accession>A0A1A3CR60</accession>
<dbReference type="EMBL" id="LZKQ01000061">
    <property type="protein sequence ID" value="OBI89268.1"/>
    <property type="molecule type" value="Genomic_DNA"/>
</dbReference>
<sequence>MECSWTDIDGHVRRGSEAEFIAATHSGRVKGVEYVETAGVYRYVKADNPILPPWHRGPDPSTTEFVMGDSVRVDDWCVKGDQVLVELKQLVDRQLNLGRDGPIAGQPKFVAGQ</sequence>
<protein>
    <submittedName>
        <fullName evidence="1">Uncharacterized protein</fullName>
    </submittedName>
</protein>
<evidence type="ECO:0000313" key="2">
    <source>
        <dbReference type="Proteomes" id="UP000093795"/>
    </source>
</evidence>
<comment type="caution">
    <text evidence="1">The sequence shown here is derived from an EMBL/GenBank/DDBJ whole genome shotgun (WGS) entry which is preliminary data.</text>
</comment>
<evidence type="ECO:0000313" key="1">
    <source>
        <dbReference type="EMBL" id="OBI89268.1"/>
    </source>
</evidence>
<dbReference type="Proteomes" id="UP000093795">
    <property type="component" value="Unassembled WGS sequence"/>
</dbReference>
<organism evidence="1 2">
    <name type="scientific">Mycobacterium asiaticum</name>
    <dbReference type="NCBI Taxonomy" id="1790"/>
    <lineage>
        <taxon>Bacteria</taxon>
        <taxon>Bacillati</taxon>
        <taxon>Actinomycetota</taxon>
        <taxon>Actinomycetes</taxon>
        <taxon>Mycobacteriales</taxon>
        <taxon>Mycobacteriaceae</taxon>
        <taxon>Mycobacterium</taxon>
    </lineage>
</organism>
<gene>
    <name evidence="1" type="ORF">A9X01_13895</name>
</gene>
<proteinExistence type="predicted"/>
<name>A0A1A3CR60_MYCAS</name>